<proteinExistence type="predicted"/>
<feature type="domain" description="SCP2" evidence="2">
    <location>
        <begin position="27"/>
        <end position="108"/>
    </location>
</feature>
<dbReference type="InterPro" id="IPR036527">
    <property type="entry name" value="SCP2_sterol-bd_dom_sf"/>
</dbReference>
<dbReference type="Proteomes" id="UP000567922">
    <property type="component" value="Unassembled WGS sequence"/>
</dbReference>
<protein>
    <submittedName>
        <fullName evidence="3">Pimeloyl-ACP methyl ester carboxylesterase/putative sterol carrier protein</fullName>
    </submittedName>
</protein>
<dbReference type="EMBL" id="JACHWS010000003">
    <property type="protein sequence ID" value="MBB3038775.1"/>
    <property type="molecule type" value="Genomic_DNA"/>
</dbReference>
<dbReference type="RefSeq" id="WP_064441473.1">
    <property type="nucleotide sequence ID" value="NZ_BDDI01000014.1"/>
</dbReference>
<accession>A0A839RPP9</accession>
<dbReference type="PANTHER" id="PTHR46438:SF11">
    <property type="entry name" value="LIPASE-RELATED"/>
    <property type="match status" value="1"/>
</dbReference>
<dbReference type="Gene3D" id="3.40.50.1820">
    <property type="entry name" value="alpha/beta hydrolase"/>
    <property type="match status" value="1"/>
</dbReference>
<dbReference type="InterPro" id="IPR003033">
    <property type="entry name" value="SCP2_sterol-bd_dom"/>
</dbReference>
<dbReference type="OrthoDB" id="9801162at2"/>
<dbReference type="SUPFAM" id="SSF53474">
    <property type="entry name" value="alpha/beta-Hydrolases"/>
    <property type="match status" value="1"/>
</dbReference>
<evidence type="ECO:0000313" key="4">
    <source>
        <dbReference type="Proteomes" id="UP000567922"/>
    </source>
</evidence>
<dbReference type="SUPFAM" id="SSF55718">
    <property type="entry name" value="SCP-like"/>
    <property type="match status" value="1"/>
</dbReference>
<dbReference type="InterPro" id="IPR000073">
    <property type="entry name" value="AB_hydrolase_1"/>
</dbReference>
<reference evidence="3 4" key="1">
    <citation type="submission" date="2020-08" db="EMBL/GenBank/DDBJ databases">
        <title>Sequencing the genomes of 1000 actinobacteria strains.</title>
        <authorList>
            <person name="Klenk H.-P."/>
        </authorList>
    </citation>
    <scope>NUCLEOTIDE SEQUENCE [LARGE SCALE GENOMIC DNA]</scope>
    <source>
        <strain evidence="3 4">DSM 45258</strain>
    </source>
</reference>
<organism evidence="3 4">
    <name type="scientific">Hoyosella altamirensis</name>
    <dbReference type="NCBI Taxonomy" id="616997"/>
    <lineage>
        <taxon>Bacteria</taxon>
        <taxon>Bacillati</taxon>
        <taxon>Actinomycetota</taxon>
        <taxon>Actinomycetes</taxon>
        <taxon>Mycobacteriales</taxon>
        <taxon>Hoyosellaceae</taxon>
        <taxon>Hoyosella</taxon>
    </lineage>
</organism>
<dbReference type="Gene3D" id="3.30.1050.10">
    <property type="entry name" value="SCP2 sterol-binding domain"/>
    <property type="match status" value="1"/>
</dbReference>
<keyword evidence="4" id="KW-1185">Reference proteome</keyword>
<dbReference type="InterPro" id="IPR029058">
    <property type="entry name" value="AB_hydrolase_fold"/>
</dbReference>
<dbReference type="AlphaFoldDB" id="A0A839RPP9"/>
<dbReference type="Pfam" id="PF00561">
    <property type="entry name" value="Abhydrolase_1"/>
    <property type="match status" value="1"/>
</dbReference>
<feature type="domain" description="AB hydrolase-1" evidence="1">
    <location>
        <begin position="145"/>
        <end position="385"/>
    </location>
</feature>
<sequence>MTAALELRDSSPDHLLSELFPQNVTDTAFTHSDAVVCLDVPDHGRWTLEVHDGVAEVSSGTHPDPTSVVTTSAETLTDLLTGRRSGVDAFLDGDLTTRGSLATVLQIGSSFAPEAELPTRPLAREALVDGARTAYLEAGVPEGHPVVLLHGLGSSNASMLPLLAGLASDCRVLAPDIPGFGASEAPLWTYTAERMSRWLDAFLTATDARGATVIGNSMGGRLALELAMHDSEAASELVLLCPSPAFRRFRQFVPLVKYLPVTLGAAPRFTVPRSLILESAKRLVAKPRRIPENWFEAAADEFTIAMSHWRHRRAALSALINIYVEEPFGESGFWDRLPGMRTPALFIWGSEDRLVPAKFARHVRKAVPAARSVILPDCGHAPQIELPAWTLRLSRAFIRGPGRP</sequence>
<dbReference type="PRINTS" id="PR00111">
    <property type="entry name" value="ABHYDROLASE"/>
</dbReference>
<name>A0A839RPP9_9ACTN</name>
<dbReference type="GO" id="GO:0003824">
    <property type="term" value="F:catalytic activity"/>
    <property type="evidence" value="ECO:0007669"/>
    <property type="project" value="UniProtKB-ARBA"/>
</dbReference>
<dbReference type="PANTHER" id="PTHR46438">
    <property type="entry name" value="ALPHA/BETA-HYDROLASES SUPERFAMILY PROTEIN"/>
    <property type="match status" value="1"/>
</dbReference>
<comment type="caution">
    <text evidence="3">The sequence shown here is derived from an EMBL/GenBank/DDBJ whole genome shotgun (WGS) entry which is preliminary data.</text>
</comment>
<evidence type="ECO:0000259" key="2">
    <source>
        <dbReference type="Pfam" id="PF02036"/>
    </source>
</evidence>
<gene>
    <name evidence="3" type="ORF">FHU29_003244</name>
</gene>
<evidence type="ECO:0000259" key="1">
    <source>
        <dbReference type="Pfam" id="PF00561"/>
    </source>
</evidence>
<evidence type="ECO:0000313" key="3">
    <source>
        <dbReference type="EMBL" id="MBB3038775.1"/>
    </source>
</evidence>
<dbReference type="Pfam" id="PF02036">
    <property type="entry name" value="SCP2"/>
    <property type="match status" value="1"/>
</dbReference>